<dbReference type="Proteomes" id="UP000030766">
    <property type="component" value="Unassembled WGS sequence"/>
</dbReference>
<proteinExistence type="predicted"/>
<name>W9JSP5_FUSOX</name>
<gene>
    <name evidence="1" type="ORF">FOZG_14197</name>
</gene>
<dbReference type="AlphaFoldDB" id="W9JSP5"/>
<evidence type="ECO:0000313" key="1">
    <source>
        <dbReference type="EMBL" id="EWZ32655.1"/>
    </source>
</evidence>
<dbReference type="VEuPathDB" id="FungiDB:FOZG_14197"/>
<reference evidence="1" key="2">
    <citation type="submission" date="2012-06" db="EMBL/GenBank/DDBJ databases">
        <title>Annotation of the Genome Sequence of Fusarium oxysporum Fo47.</title>
        <authorList>
            <consortium name="The Broad Institute Genomics Platform"/>
            <person name="Ma L.-J."/>
            <person name="Corby-Kistler H."/>
            <person name="Broz K."/>
            <person name="Gale L.R."/>
            <person name="Jonkers W."/>
            <person name="O'Donnell K."/>
            <person name="Ploetz R."/>
            <person name="Steinberg C."/>
            <person name="Schwartz D.C."/>
            <person name="VanEtten H."/>
            <person name="Zhou S."/>
            <person name="Young S.K."/>
            <person name="Zeng Q."/>
            <person name="Gargeya S."/>
            <person name="Fitzgerald M."/>
            <person name="Abouelleil A."/>
            <person name="Alvarado L."/>
            <person name="Chapman S.B."/>
            <person name="Gainer-Dewar J."/>
            <person name="Goldberg J."/>
            <person name="Griggs A."/>
            <person name="Gujja S."/>
            <person name="Hansen M."/>
            <person name="Howarth C."/>
            <person name="Imamovic A."/>
            <person name="Ireland A."/>
            <person name="Larimer J."/>
            <person name="McCowan C."/>
            <person name="Murphy C."/>
            <person name="Pearson M."/>
            <person name="Poon T.W."/>
            <person name="Priest M."/>
            <person name="Roberts A."/>
            <person name="Saif S."/>
            <person name="Shea T."/>
            <person name="Sykes S."/>
            <person name="Wortman J."/>
            <person name="Nusbaum C."/>
            <person name="Birren B."/>
        </authorList>
    </citation>
    <scope>NUCLEOTIDE SEQUENCE</scope>
    <source>
        <strain evidence="1">Fo47</strain>
    </source>
</reference>
<organism evidence="1">
    <name type="scientific">Fusarium oxysporum Fo47</name>
    <dbReference type="NCBI Taxonomy" id="660027"/>
    <lineage>
        <taxon>Eukaryota</taxon>
        <taxon>Fungi</taxon>
        <taxon>Dikarya</taxon>
        <taxon>Ascomycota</taxon>
        <taxon>Pezizomycotina</taxon>
        <taxon>Sordariomycetes</taxon>
        <taxon>Hypocreomycetidae</taxon>
        <taxon>Hypocreales</taxon>
        <taxon>Nectriaceae</taxon>
        <taxon>Fusarium</taxon>
        <taxon>Fusarium oxysporum species complex</taxon>
    </lineage>
</organism>
<sequence>MALQKFGLRCQTGPATSASPCGLLDNGDIFYKRWFQFF</sequence>
<protein>
    <submittedName>
        <fullName evidence="1">Uncharacterized protein</fullName>
    </submittedName>
</protein>
<accession>W9JSP5</accession>
<dbReference type="EMBL" id="JH717906">
    <property type="protein sequence ID" value="EWZ32655.1"/>
    <property type="molecule type" value="Genomic_DNA"/>
</dbReference>
<reference evidence="1" key="1">
    <citation type="submission" date="2011-06" db="EMBL/GenBank/DDBJ databases">
        <title>The Genome Sequence of Fusarium oxysporum Fo47.</title>
        <authorList>
            <consortium name="The Broad Institute Genome Sequencing Platform"/>
            <person name="Ma L.-J."/>
            <person name="Gale L.R."/>
            <person name="Schwartz D.C."/>
            <person name="Zhou S."/>
            <person name="Corby-Kistler H."/>
            <person name="Young S.K."/>
            <person name="Zeng Q."/>
            <person name="Gargeya S."/>
            <person name="Fitzgerald M."/>
            <person name="Haas B."/>
            <person name="Abouelleil A."/>
            <person name="Alvarado L."/>
            <person name="Arachchi H.M."/>
            <person name="Berlin A."/>
            <person name="Brown A."/>
            <person name="Chapman S.B."/>
            <person name="Chen Z."/>
            <person name="Dunbar C."/>
            <person name="Freedman E."/>
            <person name="Gearin G."/>
            <person name="Gellesch M."/>
            <person name="Goldberg J."/>
            <person name="Griggs A."/>
            <person name="Gujja S."/>
            <person name="Heiman D."/>
            <person name="Howarth C."/>
            <person name="Larson L."/>
            <person name="Lui A."/>
            <person name="MacDonald P.J.P."/>
            <person name="Mehta T."/>
            <person name="Montmayeur A."/>
            <person name="Murphy C."/>
            <person name="Neiman D."/>
            <person name="Pearson M."/>
            <person name="Priest M."/>
            <person name="Roberts A."/>
            <person name="Saif S."/>
            <person name="Shea T."/>
            <person name="Shenoy N."/>
            <person name="Sisk P."/>
            <person name="Stolte C."/>
            <person name="Sykes S."/>
            <person name="Wortman J."/>
            <person name="Nusbaum C."/>
            <person name="Birren B."/>
        </authorList>
    </citation>
    <scope>NUCLEOTIDE SEQUENCE [LARGE SCALE GENOMIC DNA]</scope>
    <source>
        <strain evidence="1">Fo47</strain>
    </source>
</reference>
<dbReference type="HOGENOM" id="CLU_3335633_0_0_1"/>